<proteinExistence type="inferred from homology"/>
<keyword evidence="4 8" id="KW-1003">Cell membrane</keyword>
<keyword evidence="8" id="KW-0769">Symport</keyword>
<evidence type="ECO:0000313" key="9">
    <source>
        <dbReference type="EMBL" id="NJB70665.1"/>
    </source>
</evidence>
<dbReference type="GO" id="GO:0005283">
    <property type="term" value="F:amino acid:sodium symporter activity"/>
    <property type="evidence" value="ECO:0007669"/>
    <property type="project" value="InterPro"/>
</dbReference>
<dbReference type="Proteomes" id="UP000590442">
    <property type="component" value="Unassembled WGS sequence"/>
</dbReference>
<organism evidence="9 10">
    <name type="scientific">Saonia flava</name>
    <dbReference type="NCBI Taxonomy" id="523696"/>
    <lineage>
        <taxon>Bacteria</taxon>
        <taxon>Pseudomonadati</taxon>
        <taxon>Bacteroidota</taxon>
        <taxon>Flavobacteriia</taxon>
        <taxon>Flavobacteriales</taxon>
        <taxon>Flavobacteriaceae</taxon>
        <taxon>Saonia</taxon>
    </lineage>
</organism>
<feature type="transmembrane region" description="Helical" evidence="8">
    <location>
        <begin position="210"/>
        <end position="230"/>
    </location>
</feature>
<comment type="subcellular location">
    <subcellularLocation>
        <location evidence="1 8">Cell membrane</location>
        <topology evidence="1 8">Multi-pass membrane protein</topology>
    </subcellularLocation>
</comment>
<evidence type="ECO:0000256" key="8">
    <source>
        <dbReference type="RuleBase" id="RU363064"/>
    </source>
</evidence>
<keyword evidence="10" id="KW-1185">Reference proteome</keyword>
<evidence type="ECO:0000256" key="2">
    <source>
        <dbReference type="ARBA" id="ARBA00009261"/>
    </source>
</evidence>
<dbReference type="GO" id="GO:0005886">
    <property type="term" value="C:plasma membrane"/>
    <property type="evidence" value="ECO:0007669"/>
    <property type="project" value="UniProtKB-SubCell"/>
</dbReference>
<evidence type="ECO:0000256" key="4">
    <source>
        <dbReference type="ARBA" id="ARBA00022475"/>
    </source>
</evidence>
<keyword evidence="3 8" id="KW-0813">Transport</keyword>
<feature type="transmembrane region" description="Helical" evidence="8">
    <location>
        <begin position="371"/>
        <end position="394"/>
    </location>
</feature>
<sequence length="528" mass="56500">MKYRILAFIALFLPFFISAQEMGLDEKIDQGFKPVSDFFSNVIFFEIGGVPFVLILLVVSALFFTIYFGFPNIRYFGKAINTVRGKYDEIEGGHSVGAPDIAVDGDIRDTIRDESQEGEVSHFQALATAVSGTVGNGNIAGVALAIALGGPGATFWMIICGLLGMSTKFVECTLGVQYRDVDENGVVYGGPMYYISKGLKDKGFTMLGKIAAVLFAIFCIGGSFGGGNAAQSNQATIVLKELMGLESTSAGAVIGLVLAILVGIIIIGGIKRIASVTEKVVPFMAVMYLVACLYIILSNFSLVDDAISLIVKEAFNPTAIGVGSIIGVLLVGFKRAAFSNEAGAGSASIAHSAVKTNYSASEGLVALLEPFIDTVVICTMTALVIIIFNFGGYFEYGGEGGAVMIDGVSYEGAGITSMAFAKYIPYSNVFLTVAVVLFAVSTMISWSYYGLQSWKYLFGRGKTADLVYKLLFLLFIIIGAAASMKSIWDFSDAMIFAMVFPNMIGLYFLFPIVKKQLNRYLDAIKAAK</sequence>
<name>A0A846QYF8_9FLAO</name>
<comment type="caution">
    <text evidence="9">The sequence shown here is derived from an EMBL/GenBank/DDBJ whole genome shotgun (WGS) entry which is preliminary data.</text>
</comment>
<dbReference type="RefSeq" id="WP_167961665.1">
    <property type="nucleotide sequence ID" value="NZ_JAATJJ010000001.1"/>
</dbReference>
<evidence type="ECO:0000256" key="1">
    <source>
        <dbReference type="ARBA" id="ARBA00004651"/>
    </source>
</evidence>
<evidence type="ECO:0000313" key="10">
    <source>
        <dbReference type="Proteomes" id="UP000590442"/>
    </source>
</evidence>
<dbReference type="Pfam" id="PF01235">
    <property type="entry name" value="Na_Ala_symp"/>
    <property type="match status" value="1"/>
</dbReference>
<accession>A0A846QYF8</accession>
<evidence type="ECO:0000256" key="5">
    <source>
        <dbReference type="ARBA" id="ARBA00022692"/>
    </source>
</evidence>
<keyword evidence="5 8" id="KW-0812">Transmembrane</keyword>
<feature type="transmembrane region" description="Helical" evidence="8">
    <location>
        <begin position="43"/>
        <end position="70"/>
    </location>
</feature>
<protein>
    <submittedName>
        <fullName evidence="9">AGCS family alanine or glycine:cation symporter</fullName>
    </submittedName>
</protein>
<dbReference type="AlphaFoldDB" id="A0A846QYF8"/>
<feature type="transmembrane region" description="Helical" evidence="8">
    <location>
        <begin position="250"/>
        <end position="268"/>
    </location>
</feature>
<dbReference type="PRINTS" id="PR00175">
    <property type="entry name" value="NAALASMPORT"/>
</dbReference>
<reference evidence="9 10" key="1">
    <citation type="submission" date="2020-03" db="EMBL/GenBank/DDBJ databases">
        <title>Genomic Encyclopedia of Type Strains, Phase IV (KMG-IV): sequencing the most valuable type-strain genomes for metagenomic binning, comparative biology and taxonomic classification.</title>
        <authorList>
            <person name="Goeker M."/>
        </authorList>
    </citation>
    <scope>NUCLEOTIDE SEQUENCE [LARGE SCALE GENOMIC DNA]</scope>
    <source>
        <strain evidence="9 10">DSM 29762</strain>
    </source>
</reference>
<keyword evidence="7 8" id="KW-0472">Membrane</keyword>
<evidence type="ECO:0000256" key="3">
    <source>
        <dbReference type="ARBA" id="ARBA00022448"/>
    </source>
</evidence>
<feature type="transmembrane region" description="Helical" evidence="8">
    <location>
        <begin position="429"/>
        <end position="449"/>
    </location>
</feature>
<dbReference type="NCBIfam" id="TIGR00835">
    <property type="entry name" value="agcS"/>
    <property type="match status" value="1"/>
</dbReference>
<feature type="transmembrane region" description="Helical" evidence="8">
    <location>
        <begin position="280"/>
        <end position="302"/>
    </location>
</feature>
<dbReference type="EMBL" id="JAATJJ010000001">
    <property type="protein sequence ID" value="NJB70665.1"/>
    <property type="molecule type" value="Genomic_DNA"/>
</dbReference>
<dbReference type="InterPro" id="IPR001463">
    <property type="entry name" value="Na/Ala_symport"/>
</dbReference>
<comment type="similarity">
    <text evidence="2 8">Belongs to the alanine or glycine:cation symporter (AGCS) (TC 2.A.25) family.</text>
</comment>
<feature type="transmembrane region" description="Helical" evidence="8">
    <location>
        <begin position="494"/>
        <end position="513"/>
    </location>
</feature>
<dbReference type="PANTHER" id="PTHR30330:SF3">
    <property type="entry name" value="TRANSCRIPTIONAL REGULATOR, LRP FAMILY"/>
    <property type="match status" value="1"/>
</dbReference>
<keyword evidence="6 8" id="KW-1133">Transmembrane helix</keyword>
<gene>
    <name evidence="9" type="ORF">GGR42_001127</name>
</gene>
<evidence type="ECO:0000256" key="7">
    <source>
        <dbReference type="ARBA" id="ARBA00023136"/>
    </source>
</evidence>
<dbReference type="PANTHER" id="PTHR30330">
    <property type="entry name" value="AGSS FAMILY TRANSPORTER, SODIUM-ALANINE"/>
    <property type="match status" value="1"/>
</dbReference>
<evidence type="ECO:0000256" key="6">
    <source>
        <dbReference type="ARBA" id="ARBA00022989"/>
    </source>
</evidence>
<feature type="transmembrane region" description="Helical" evidence="8">
    <location>
        <begin position="470"/>
        <end position="488"/>
    </location>
</feature>
<feature type="transmembrane region" description="Helical" evidence="8">
    <location>
        <begin position="314"/>
        <end position="333"/>
    </location>
</feature>